<reference evidence="2" key="1">
    <citation type="submission" date="2021-02" db="EMBL/GenBank/DDBJ databases">
        <title>First Annotated Genome of the Yellow-green Alga Tribonema minus.</title>
        <authorList>
            <person name="Mahan K.M."/>
        </authorList>
    </citation>
    <scope>NUCLEOTIDE SEQUENCE</scope>
    <source>
        <strain evidence="2">UTEX B ZZ1240</strain>
    </source>
</reference>
<dbReference type="Proteomes" id="UP000664859">
    <property type="component" value="Unassembled WGS sequence"/>
</dbReference>
<evidence type="ECO:0000256" key="1">
    <source>
        <dbReference type="SAM" id="MobiDB-lite"/>
    </source>
</evidence>
<gene>
    <name evidence="2" type="ORF">JKP88DRAFT_285326</name>
</gene>
<accession>A0A836CM06</accession>
<proteinExistence type="predicted"/>
<feature type="region of interest" description="Disordered" evidence="1">
    <location>
        <begin position="47"/>
        <end position="87"/>
    </location>
</feature>
<evidence type="ECO:0000313" key="2">
    <source>
        <dbReference type="EMBL" id="KAG5191322.1"/>
    </source>
</evidence>
<keyword evidence="3" id="KW-1185">Reference proteome</keyword>
<protein>
    <submittedName>
        <fullName evidence="2">Uncharacterized protein</fullName>
    </submittedName>
</protein>
<dbReference type="EMBL" id="JAFCMP010000021">
    <property type="protein sequence ID" value="KAG5191322.1"/>
    <property type="molecule type" value="Genomic_DNA"/>
</dbReference>
<evidence type="ECO:0000313" key="3">
    <source>
        <dbReference type="Proteomes" id="UP000664859"/>
    </source>
</evidence>
<organism evidence="2 3">
    <name type="scientific">Tribonema minus</name>
    <dbReference type="NCBI Taxonomy" id="303371"/>
    <lineage>
        <taxon>Eukaryota</taxon>
        <taxon>Sar</taxon>
        <taxon>Stramenopiles</taxon>
        <taxon>Ochrophyta</taxon>
        <taxon>PX clade</taxon>
        <taxon>Xanthophyceae</taxon>
        <taxon>Tribonematales</taxon>
        <taxon>Tribonemataceae</taxon>
        <taxon>Tribonema</taxon>
    </lineage>
</organism>
<feature type="compositionally biased region" description="Basic and acidic residues" evidence="1">
    <location>
        <begin position="59"/>
        <end position="87"/>
    </location>
</feature>
<sequence>MTSTAEGASTAAAEAAAEAAAAAAVTTAAVATAAAATAAAATAEAVAAQELKRQRKRKADRDRQAALRRDEEWRKQKNEVERERQQELRASKKTLDVLEASLPIAPMQLVAHLQQQQRHQAEPLSLDDLVKDIYAYSVRADLHTVPVDDASADSACVEEGRQPRLCRVPPDHRFGPAEAVLRRWQESTSLERHGFCLCDLSGSVDHRKLVGQLKGYAPTKAAKWVKLVNGKQVAHGRSGFSEAGRIMCVAFRQEIETYTLQQIQYLLSIPDCPRQPQHTDFPTVKDSNISGADGLTILIALDTDAAWYIQPYGLNYEIRIQVPRFWAIAFKGDVPHAGAELVGTRVNDMRYHMYLTRGNAKVPHEKDGSIYNVRYL</sequence>
<name>A0A836CM06_9STRA</name>
<comment type="caution">
    <text evidence="2">The sequence shown here is derived from an EMBL/GenBank/DDBJ whole genome shotgun (WGS) entry which is preliminary data.</text>
</comment>
<dbReference type="AlphaFoldDB" id="A0A836CM06"/>